<dbReference type="GO" id="GO:0016779">
    <property type="term" value="F:nucleotidyltransferase activity"/>
    <property type="evidence" value="ECO:0007669"/>
    <property type="project" value="UniProtKB-KW"/>
</dbReference>
<dbReference type="AlphaFoldDB" id="A0A7K3UFB5"/>
<dbReference type="PANTHER" id="PTHR42866">
    <property type="entry name" value="3-DEOXY-MANNO-OCTULOSONATE CYTIDYLYLTRANSFERASE"/>
    <property type="match status" value="1"/>
</dbReference>
<gene>
    <name evidence="1" type="ORF">GR197_13305</name>
</gene>
<comment type="caution">
    <text evidence="1">The sequence shown here is derived from an EMBL/GenBank/DDBJ whole genome shotgun (WGS) entry which is preliminary data.</text>
</comment>
<reference evidence="1 2" key="1">
    <citation type="submission" date="2019-12" db="EMBL/GenBank/DDBJ databases">
        <title>Rhizobium genotypes associated with high levels of biological nitrogen fixation by grain legumes in a temperate-maritime cropping system.</title>
        <authorList>
            <person name="Maluk M."/>
            <person name="Francesc Ferrando Molina F."/>
            <person name="Lopez Del Egido L."/>
            <person name="Lafos M."/>
            <person name="Langarica-Fuentes A."/>
            <person name="Gebre Yohannes G."/>
            <person name="Young M.W."/>
            <person name="Martin P."/>
            <person name="Gantlett R."/>
            <person name="Kenicer G."/>
            <person name="Hawes C."/>
            <person name="Begg G.S."/>
            <person name="Quilliam R.S."/>
            <person name="Squire G.R."/>
            <person name="Poole P.S."/>
            <person name="Young P.W."/>
            <person name="Iannetta P.M."/>
            <person name="James E.K."/>
        </authorList>
    </citation>
    <scope>NUCLEOTIDE SEQUENCE [LARGE SCALE GENOMIC DNA]</scope>
    <source>
        <strain evidence="1 2">JHI366</strain>
    </source>
</reference>
<dbReference type="SUPFAM" id="SSF53448">
    <property type="entry name" value="Nucleotide-diphospho-sugar transferases"/>
    <property type="match status" value="1"/>
</dbReference>
<evidence type="ECO:0000313" key="2">
    <source>
        <dbReference type="Proteomes" id="UP000471753"/>
    </source>
</evidence>
<organism evidence="1 2">
    <name type="scientific">Rhizobium phaseoli</name>
    <dbReference type="NCBI Taxonomy" id="396"/>
    <lineage>
        <taxon>Bacteria</taxon>
        <taxon>Pseudomonadati</taxon>
        <taxon>Pseudomonadota</taxon>
        <taxon>Alphaproteobacteria</taxon>
        <taxon>Hyphomicrobiales</taxon>
        <taxon>Rhizobiaceae</taxon>
        <taxon>Rhizobium/Agrobacterium group</taxon>
        <taxon>Rhizobium</taxon>
    </lineage>
</organism>
<keyword evidence="1" id="KW-0808">Transferase</keyword>
<dbReference type="InterPro" id="IPR003329">
    <property type="entry name" value="Cytidylyl_trans"/>
</dbReference>
<sequence length="225" mass="25245">MTLGIIVQARMGSARLPGKVMRLLNGRPLISHVIDRLVMLRNEAGIVVATGQGRENDVIEGWCLENNVSCFRGQEIDVLDRYYRCAKSYGFTDIVRLTADNPFTDIAELDRLIDLHRSGSYDYTHAFGHLPVGVGAEIFTFEALEHSHREGLLPHHREHVNEYFIDRPELFKIGQVKIAPAKTAPSLRLTVDTEDDWRRADMLATRATGPWLSTEEAIALCSSSA</sequence>
<accession>A0A7K3UFB5</accession>
<keyword evidence="1" id="KW-0548">Nucleotidyltransferase</keyword>
<dbReference type="Proteomes" id="UP000471753">
    <property type="component" value="Unassembled WGS sequence"/>
</dbReference>
<dbReference type="Pfam" id="PF02348">
    <property type="entry name" value="CTP_transf_3"/>
    <property type="match status" value="1"/>
</dbReference>
<name>A0A7K3UFB5_9HYPH</name>
<dbReference type="PANTHER" id="PTHR42866:SF1">
    <property type="entry name" value="SPORE COAT POLYSACCHARIDE BIOSYNTHESIS PROTEIN SPSF"/>
    <property type="match status" value="1"/>
</dbReference>
<dbReference type="EMBL" id="WUFT01000007">
    <property type="protein sequence ID" value="NEJ71508.1"/>
    <property type="molecule type" value="Genomic_DNA"/>
</dbReference>
<dbReference type="GO" id="GO:0005829">
    <property type="term" value="C:cytosol"/>
    <property type="evidence" value="ECO:0007669"/>
    <property type="project" value="TreeGrafter"/>
</dbReference>
<evidence type="ECO:0000313" key="1">
    <source>
        <dbReference type="EMBL" id="NEJ71508.1"/>
    </source>
</evidence>
<dbReference type="Gene3D" id="3.90.550.10">
    <property type="entry name" value="Spore Coat Polysaccharide Biosynthesis Protein SpsA, Chain A"/>
    <property type="match status" value="1"/>
</dbReference>
<proteinExistence type="predicted"/>
<dbReference type="RefSeq" id="WP_164010125.1">
    <property type="nucleotide sequence ID" value="NZ_WUFT01000007.1"/>
</dbReference>
<dbReference type="InterPro" id="IPR029044">
    <property type="entry name" value="Nucleotide-diphossugar_trans"/>
</dbReference>
<protein>
    <submittedName>
        <fullName evidence="1">Acylneuraminate cytidylyltransferase</fullName>
    </submittedName>
</protein>